<dbReference type="EMBL" id="FWEV01000284">
    <property type="protein sequence ID" value="SLM31784.1"/>
    <property type="molecule type" value="Genomic_DNA"/>
</dbReference>
<evidence type="ECO:0000259" key="1">
    <source>
        <dbReference type="PROSITE" id="PS51831"/>
    </source>
</evidence>
<dbReference type="Gene3D" id="1.10.3210.10">
    <property type="entry name" value="Hypothetical protein af1432"/>
    <property type="match status" value="1"/>
</dbReference>
<dbReference type="RefSeq" id="WP_080800887.1">
    <property type="nucleotide sequence ID" value="NZ_LT828541.1"/>
</dbReference>
<gene>
    <name evidence="3" type="ORF">MTBBW1_420049</name>
</gene>
<dbReference type="InterPro" id="IPR013976">
    <property type="entry name" value="HDOD"/>
</dbReference>
<feature type="domain" description="HDOD" evidence="2">
    <location>
        <begin position="351"/>
        <end position="547"/>
    </location>
</feature>
<dbReference type="OrthoDB" id="5501247at2"/>
<evidence type="ECO:0000259" key="2">
    <source>
        <dbReference type="PROSITE" id="PS51833"/>
    </source>
</evidence>
<feature type="domain" description="HD" evidence="1">
    <location>
        <begin position="446"/>
        <end position="569"/>
    </location>
</feature>
<accession>A0A1W1HH32</accession>
<dbReference type="PROSITE" id="PS51833">
    <property type="entry name" value="HDOD"/>
    <property type="match status" value="1"/>
</dbReference>
<keyword evidence="4" id="KW-1185">Reference proteome</keyword>
<proteinExistence type="predicted"/>
<dbReference type="InterPro" id="IPR052340">
    <property type="entry name" value="RNase_Y/CdgJ"/>
</dbReference>
<dbReference type="SUPFAM" id="SSF109604">
    <property type="entry name" value="HD-domain/PDEase-like"/>
    <property type="match status" value="1"/>
</dbReference>
<evidence type="ECO:0000313" key="4">
    <source>
        <dbReference type="Proteomes" id="UP000191931"/>
    </source>
</evidence>
<dbReference type="PANTHER" id="PTHR33525:SF3">
    <property type="entry name" value="RIBONUCLEASE Y"/>
    <property type="match status" value="1"/>
</dbReference>
<dbReference type="Pfam" id="PF08668">
    <property type="entry name" value="HDOD"/>
    <property type="match status" value="1"/>
</dbReference>
<dbReference type="STRING" id="1246637.MTBBW1_420049"/>
<dbReference type="Proteomes" id="UP000191931">
    <property type="component" value="Unassembled WGS sequence"/>
</dbReference>
<dbReference type="InterPro" id="IPR006675">
    <property type="entry name" value="HDIG_dom"/>
</dbReference>
<name>A0A1W1HH32_9BACT</name>
<dbReference type="InterPro" id="IPR006674">
    <property type="entry name" value="HD_domain"/>
</dbReference>
<dbReference type="AlphaFoldDB" id="A0A1W1HH32"/>
<dbReference type="NCBIfam" id="TIGR00277">
    <property type="entry name" value="HDIG"/>
    <property type="match status" value="1"/>
</dbReference>
<sequence length="632" mass="71779">MVQTFHRIIIKKCHTGEKHNAVCRFLAKEFGISTERADFILRHPPAVLGDLNNIENVDFAKHFLLQHQVECDVKKVIKDKKLPFAINPRQLKWISKEFSKTLRACVETALFYVMIEPSDDSYFLKSLLGKQEEIEDAFRYSDSVFVIDDNTFLLLGFASDREGSDVVFDKIVYCIENYIHRDAIVNIGLSVIPEDGKSFYDLITVAKKNLITFKKDIVGVQKKSETIQPNEIIPKSNVSLSDLQIFSLCFNKARGKFYNELTDLPPDVLWGALSKISVSDQKKFFLKLPHDSPLTSYLAEKIKNQSDEVDVKAARKTVRKVISKMQLVENLKERQENQKKVITFMNQVDTIFTMPSIALQVYHVASDPESDLDDVVKNILLDPSLSIKILKIVNSPFYGLSEKIASIKDAVVMLGMDEVVNMAFGLSLSKSFLDSELKGLMNPEDLWRHSMETAIIARHLSEGLSQFKKMGVFTAGLLHDLGKVYLIENFGDIYTKVLERAEEHSIFISAVEQEIIGIDHGNIGRRIGENWNLPDSLVQAVAFHHQPSAAISYSAFAGLIGFADYLAHMINIRQTENSTDSAIYLKTKQLFKVDHMIIMKKLFTNFNGNFIERTLEESMGILEENHHILNIT</sequence>
<dbReference type="PANTHER" id="PTHR33525">
    <property type="match status" value="1"/>
</dbReference>
<dbReference type="PROSITE" id="PS51831">
    <property type="entry name" value="HD"/>
    <property type="match status" value="1"/>
</dbReference>
<dbReference type="SMART" id="SM00471">
    <property type="entry name" value="HDc"/>
    <property type="match status" value="1"/>
</dbReference>
<dbReference type="InterPro" id="IPR003607">
    <property type="entry name" value="HD/PDEase_dom"/>
</dbReference>
<protein>
    <submittedName>
        <fullName evidence="3">Putative signal transduction protein (HD domain protein)</fullName>
    </submittedName>
</protein>
<dbReference type="CDD" id="cd00077">
    <property type="entry name" value="HDc"/>
    <property type="match status" value="1"/>
</dbReference>
<evidence type="ECO:0000313" key="3">
    <source>
        <dbReference type="EMBL" id="SLM31784.1"/>
    </source>
</evidence>
<organism evidence="3 4">
    <name type="scientific">Desulfamplus magnetovallimortis</name>
    <dbReference type="NCBI Taxonomy" id="1246637"/>
    <lineage>
        <taxon>Bacteria</taxon>
        <taxon>Pseudomonadati</taxon>
        <taxon>Thermodesulfobacteriota</taxon>
        <taxon>Desulfobacteria</taxon>
        <taxon>Desulfobacterales</taxon>
        <taxon>Desulfobacteraceae</taxon>
        <taxon>Desulfamplus</taxon>
    </lineage>
</organism>
<reference evidence="3 4" key="1">
    <citation type="submission" date="2017-03" db="EMBL/GenBank/DDBJ databases">
        <authorList>
            <person name="Afonso C.L."/>
            <person name="Miller P.J."/>
            <person name="Scott M.A."/>
            <person name="Spackman E."/>
            <person name="Goraichik I."/>
            <person name="Dimitrov K.M."/>
            <person name="Suarez D.L."/>
            <person name="Swayne D.E."/>
        </authorList>
    </citation>
    <scope>NUCLEOTIDE SEQUENCE [LARGE SCALE GENOMIC DNA]</scope>
    <source>
        <strain evidence="3">PRJEB14757</strain>
    </source>
</reference>